<dbReference type="Pfam" id="PF03600">
    <property type="entry name" value="CitMHS"/>
    <property type="match status" value="1"/>
</dbReference>
<feature type="transmembrane region" description="Helical" evidence="8">
    <location>
        <begin position="239"/>
        <end position="257"/>
    </location>
</feature>
<dbReference type="EMBL" id="DRDR01000058">
    <property type="protein sequence ID" value="HDL60071.1"/>
    <property type="molecule type" value="Genomic_DNA"/>
</dbReference>
<feature type="transmembrane region" description="Helical" evidence="8">
    <location>
        <begin position="141"/>
        <end position="160"/>
    </location>
</feature>
<keyword evidence="5 8" id="KW-0812">Transmembrane</keyword>
<feature type="transmembrane region" description="Helical" evidence="8">
    <location>
        <begin position="23"/>
        <end position="44"/>
    </location>
</feature>
<feature type="transmembrane region" description="Helical" evidence="8">
    <location>
        <begin position="322"/>
        <end position="344"/>
    </location>
</feature>
<feature type="transmembrane region" description="Helical" evidence="8">
    <location>
        <begin position="80"/>
        <end position="102"/>
    </location>
</feature>
<dbReference type="InterPro" id="IPR000802">
    <property type="entry name" value="Arsenical_pump_ArsB"/>
</dbReference>
<evidence type="ECO:0000256" key="5">
    <source>
        <dbReference type="ARBA" id="ARBA00022692"/>
    </source>
</evidence>
<feature type="transmembrane region" description="Helical" evidence="8">
    <location>
        <begin position="364"/>
        <end position="385"/>
    </location>
</feature>
<feature type="transmembrane region" description="Helical" evidence="8">
    <location>
        <begin position="56"/>
        <end position="74"/>
    </location>
</feature>
<dbReference type="CDD" id="cd01116">
    <property type="entry name" value="P_permease"/>
    <property type="match status" value="1"/>
</dbReference>
<comment type="similarity">
    <text evidence="2">Belongs to the CitM (TC 2.A.11) transporter family.</text>
</comment>
<comment type="caution">
    <text evidence="10">The sequence shown here is derived from an EMBL/GenBank/DDBJ whole genome shotgun (WGS) entry which is preliminary data.</text>
</comment>
<dbReference type="PRINTS" id="PR00758">
    <property type="entry name" value="ARSENICPUMP"/>
</dbReference>
<dbReference type="AlphaFoldDB" id="A0A7V0Q7W8"/>
<dbReference type="PANTHER" id="PTHR43568:SF1">
    <property type="entry name" value="P PROTEIN"/>
    <property type="match status" value="1"/>
</dbReference>
<dbReference type="GO" id="GO:0005886">
    <property type="term" value="C:plasma membrane"/>
    <property type="evidence" value="ECO:0007669"/>
    <property type="project" value="UniProtKB-SubCell"/>
</dbReference>
<keyword evidence="3" id="KW-0813">Transport</keyword>
<sequence length="389" mass="42463">MLIILGFLTPTEAWNFVDFNTLGLLLGMMIMVSFFKRTGLFEFLAIKSVKVARGNIFILFLLFFILTGVVSSLLDNVTTVLLITPVSILVADMIGVSPYPFLVGEILSSNIGGTATLIGDPPNIMIGSATGLSFIDFLLNLGPAVIIISIVVILYFKFVVGKRFSLKGSFDPAIVSLEPQKAIKDWGLLKITLSVFTLVLLGFFTHDLLNIPPSIVALFGASLLLILTEVHPEDYLKEVEWTTLFFFAGLFILVGALENAGIMEMVSEHILNITSNFKLLVFIILLTSAVISGIIDNIPFVAAMIPVTFSIMNKMHYPNSEVLWWALALGSCLGGNATLIGASANVVVAGISEKTRTPVTFRNYLKHGIPVTIISIVISALYLYLRYLM</sequence>
<accession>A0A7V0Q7W8</accession>
<evidence type="ECO:0000256" key="6">
    <source>
        <dbReference type="ARBA" id="ARBA00022989"/>
    </source>
</evidence>
<keyword evidence="4" id="KW-1003">Cell membrane</keyword>
<feature type="transmembrane region" description="Helical" evidence="8">
    <location>
        <begin position="211"/>
        <end position="227"/>
    </location>
</feature>
<name>A0A7V0Q7W8_UNCW3</name>
<feature type="domain" description="Citrate transporter-like" evidence="9">
    <location>
        <begin position="2"/>
        <end position="330"/>
    </location>
</feature>
<organism evidence="10">
    <name type="scientific">candidate division WOR-3 bacterium</name>
    <dbReference type="NCBI Taxonomy" id="2052148"/>
    <lineage>
        <taxon>Bacteria</taxon>
        <taxon>Bacteria division WOR-3</taxon>
    </lineage>
</organism>
<dbReference type="Proteomes" id="UP000886381">
    <property type="component" value="Unassembled WGS sequence"/>
</dbReference>
<comment type="subcellular location">
    <subcellularLocation>
        <location evidence="1">Cell membrane</location>
        <topology evidence="1">Multi-pass membrane protein</topology>
    </subcellularLocation>
</comment>
<keyword evidence="7 8" id="KW-0472">Membrane</keyword>
<keyword evidence="6 8" id="KW-1133">Transmembrane helix</keyword>
<evidence type="ECO:0000256" key="7">
    <source>
        <dbReference type="ARBA" id="ARBA00023136"/>
    </source>
</evidence>
<dbReference type="InterPro" id="IPR004680">
    <property type="entry name" value="Cit_transptr-like_dom"/>
</dbReference>
<gene>
    <name evidence="10" type="ORF">ENH14_01300</name>
</gene>
<feature type="transmembrane region" description="Helical" evidence="8">
    <location>
        <begin position="277"/>
        <end position="301"/>
    </location>
</feature>
<evidence type="ECO:0000256" key="8">
    <source>
        <dbReference type="SAM" id="Phobius"/>
    </source>
</evidence>
<evidence type="ECO:0000256" key="4">
    <source>
        <dbReference type="ARBA" id="ARBA00022475"/>
    </source>
</evidence>
<protein>
    <recommendedName>
        <fullName evidence="9">Citrate transporter-like domain-containing protein</fullName>
    </recommendedName>
</protein>
<evidence type="ECO:0000256" key="3">
    <source>
        <dbReference type="ARBA" id="ARBA00022448"/>
    </source>
</evidence>
<evidence type="ECO:0000256" key="1">
    <source>
        <dbReference type="ARBA" id="ARBA00004651"/>
    </source>
</evidence>
<reference evidence="10" key="1">
    <citation type="journal article" date="2020" name="mSystems">
        <title>Genome- and Community-Level Interaction Insights into Carbon Utilization and Element Cycling Functions of Hydrothermarchaeota in Hydrothermal Sediment.</title>
        <authorList>
            <person name="Zhou Z."/>
            <person name="Liu Y."/>
            <person name="Xu W."/>
            <person name="Pan J."/>
            <person name="Luo Z.H."/>
            <person name="Li M."/>
        </authorList>
    </citation>
    <scope>NUCLEOTIDE SEQUENCE [LARGE SCALE GENOMIC DNA]</scope>
    <source>
        <strain evidence="10">HyVt-28</strain>
    </source>
</reference>
<feature type="transmembrane region" description="Helical" evidence="8">
    <location>
        <begin position="187"/>
        <end position="205"/>
    </location>
</feature>
<proteinExistence type="inferred from homology"/>
<dbReference type="PANTHER" id="PTHR43568">
    <property type="entry name" value="P PROTEIN"/>
    <property type="match status" value="1"/>
</dbReference>
<evidence type="ECO:0000256" key="2">
    <source>
        <dbReference type="ARBA" id="ARBA00009843"/>
    </source>
</evidence>
<evidence type="ECO:0000313" key="10">
    <source>
        <dbReference type="EMBL" id="HDL60071.1"/>
    </source>
</evidence>
<dbReference type="GO" id="GO:0015105">
    <property type="term" value="F:arsenite transmembrane transporter activity"/>
    <property type="evidence" value="ECO:0007669"/>
    <property type="project" value="InterPro"/>
</dbReference>
<evidence type="ECO:0000259" key="9">
    <source>
        <dbReference type="Pfam" id="PF03600"/>
    </source>
</evidence>
<dbReference type="InterPro" id="IPR051475">
    <property type="entry name" value="Diverse_Ion_Transporter"/>
</dbReference>